<keyword evidence="13 18" id="KW-1133">Transmembrane helix</keyword>
<evidence type="ECO:0000256" key="1">
    <source>
        <dbReference type="ARBA" id="ARBA00004251"/>
    </source>
</evidence>
<dbReference type="EMBL" id="CM000848">
    <property type="protein sequence ID" value="KRH10629.1"/>
    <property type="molecule type" value="Genomic_DNA"/>
</dbReference>
<evidence type="ECO:0000256" key="3">
    <source>
        <dbReference type="ARBA" id="ARBA00008536"/>
    </source>
</evidence>
<dbReference type="OMA" id="FRNDEYD"/>
<evidence type="ECO:0000256" key="12">
    <source>
        <dbReference type="ARBA" id="ARBA00022840"/>
    </source>
</evidence>
<name>A0A0R0G6N2_SOYBN</name>
<keyword evidence="9" id="KW-0732">Signal</keyword>
<dbReference type="PROSITE" id="PS00108">
    <property type="entry name" value="PROTEIN_KINASE_ST"/>
    <property type="match status" value="1"/>
</dbReference>
<evidence type="ECO:0000256" key="7">
    <source>
        <dbReference type="ARBA" id="ARBA00022527"/>
    </source>
</evidence>
<evidence type="ECO:0000259" key="19">
    <source>
        <dbReference type="PROSITE" id="PS50011"/>
    </source>
</evidence>
<dbReference type="SMART" id="SM00220">
    <property type="entry name" value="S_TKc"/>
    <property type="match status" value="1"/>
</dbReference>
<keyword evidence="22" id="KW-1185">Reference proteome</keyword>
<evidence type="ECO:0000313" key="20">
    <source>
        <dbReference type="EMBL" id="KRH10629.1"/>
    </source>
</evidence>
<sequence length="666" mass="74064">MATYQYCICKCSHLLPYLGITIAILSFLIPHAAPLDFSFQQFLNKESTLNFEGDVSYDNGLLQLTQLKKDSVGRVTYYKPLHLWVKDSRKLTDFTSNFSFIINQPNKTHIGDGITFFLASPKFPLPVPPDGSGIGLVSGQQMADPNYINEHPFVAVEFDTFWNHFDPQYDHVGINIKTIKSPFTTEWFSINDGRVHDAQISYNSSTCNLSIIFTGYEDNVTVKQHYSQVIDLREVLPDWVEFGFSSATGLLSEIHTLCSWSFSANLDLKVHKDESKTRMVIGLSIGGGVLVVGIGLAWLLKLKMKTRGKEDDLDLIMDSDFERGTGPKRFSYNELVRTTNNFANELKLGEGGFGGVYKGFIRELGVEEYASEVKIISKLRHRNLVQLLGWCHKKNDLLLIYELMPNGSLDSHLFGGKSLLTWAARYNIAGGLASALLYLHEEWEQCVLHRDLKSSNVMLDSNFNAKLGDFGLARLVDHGKGSQTTVLAGTMGYMAPESATRGKASRESDVYSFGVVVLEIACGRKPIELRASEEQIVMVEWVWELYGMGNLLEAADSRLCGDFDEQAMERLMIVGLWCAHPDYSARPTIREAMHVLNFEAHLPSLPSKMPKATYIVPSITASASSNPPSSSADAFGPNKTELLSSGSYTGSPESKTSAALLHSIEY</sequence>
<reference evidence="21" key="2">
    <citation type="submission" date="2018-02" db="UniProtKB">
        <authorList>
            <consortium name="EnsemblPlants"/>
        </authorList>
    </citation>
    <scope>IDENTIFICATION</scope>
    <source>
        <strain evidence="21">Williams 82</strain>
    </source>
</reference>
<feature type="transmembrane region" description="Helical" evidence="18">
    <location>
        <begin position="279"/>
        <end position="300"/>
    </location>
</feature>
<evidence type="ECO:0000256" key="14">
    <source>
        <dbReference type="ARBA" id="ARBA00023136"/>
    </source>
</evidence>
<dbReference type="InterPro" id="IPR013320">
    <property type="entry name" value="ConA-like_dom_sf"/>
</dbReference>
<dbReference type="InterPro" id="IPR001220">
    <property type="entry name" value="Legume_lectin_dom"/>
</dbReference>
<dbReference type="FunFam" id="1.10.510.10:FF:000240">
    <property type="entry name" value="Lectin-domain containing receptor kinase A4.3"/>
    <property type="match status" value="1"/>
</dbReference>
<keyword evidence="7" id="KW-0418">Kinase</keyword>
<evidence type="ECO:0000256" key="5">
    <source>
        <dbReference type="ARBA" id="ARBA00012513"/>
    </source>
</evidence>
<evidence type="ECO:0000256" key="15">
    <source>
        <dbReference type="ARBA" id="ARBA00023170"/>
    </source>
</evidence>
<evidence type="ECO:0000256" key="9">
    <source>
        <dbReference type="ARBA" id="ARBA00022729"/>
    </source>
</evidence>
<evidence type="ECO:0000256" key="4">
    <source>
        <dbReference type="ARBA" id="ARBA00010217"/>
    </source>
</evidence>
<keyword evidence="12" id="KW-0067">ATP-binding</keyword>
<reference evidence="20" key="3">
    <citation type="submission" date="2018-07" db="EMBL/GenBank/DDBJ databases">
        <title>WGS assembly of Glycine max.</title>
        <authorList>
            <person name="Schmutz J."/>
            <person name="Cannon S."/>
            <person name="Schlueter J."/>
            <person name="Ma J."/>
            <person name="Mitros T."/>
            <person name="Nelson W."/>
            <person name="Hyten D."/>
            <person name="Song Q."/>
            <person name="Thelen J."/>
            <person name="Cheng J."/>
            <person name="Xu D."/>
            <person name="Hellsten U."/>
            <person name="May G."/>
            <person name="Yu Y."/>
            <person name="Sakurai T."/>
            <person name="Umezawa T."/>
            <person name="Bhattacharyya M."/>
            <person name="Sandhu D."/>
            <person name="Valliyodan B."/>
            <person name="Lindquist E."/>
            <person name="Peto M."/>
            <person name="Grant D."/>
            <person name="Shu S."/>
            <person name="Goodstein D."/>
            <person name="Barry K."/>
            <person name="Futrell-Griggs M."/>
            <person name="Abernathy B."/>
            <person name="Du J."/>
            <person name="Tian Z."/>
            <person name="Zhu L."/>
            <person name="Gill N."/>
            <person name="Joshi T."/>
            <person name="Libault M."/>
            <person name="Sethuraman A."/>
            <person name="Zhang X."/>
            <person name="Shinozaki K."/>
            <person name="Nguyen H."/>
            <person name="Wing R."/>
            <person name="Cregan P."/>
            <person name="Specht J."/>
            <person name="Grimwood J."/>
            <person name="Rokhsar D."/>
            <person name="Stacey G."/>
            <person name="Shoemaker R."/>
            <person name="Jackson S."/>
        </authorList>
    </citation>
    <scope>NUCLEOTIDE SEQUENCE</scope>
    <source>
        <tissue evidence="20">Callus</tissue>
    </source>
</reference>
<dbReference type="GO" id="GO:0030246">
    <property type="term" value="F:carbohydrate binding"/>
    <property type="evidence" value="ECO:0007669"/>
    <property type="project" value="UniProtKB-KW"/>
</dbReference>
<keyword evidence="15" id="KW-0675">Receptor</keyword>
<evidence type="ECO:0000313" key="22">
    <source>
        <dbReference type="Proteomes" id="UP000008827"/>
    </source>
</evidence>
<comment type="subcellular location">
    <subcellularLocation>
        <location evidence="1">Cell membrane</location>
        <topology evidence="1">Single-pass type I membrane protein</topology>
    </subcellularLocation>
</comment>
<dbReference type="GO" id="GO:0004674">
    <property type="term" value="F:protein serine/threonine kinase activity"/>
    <property type="evidence" value="ECO:0007669"/>
    <property type="project" value="UniProtKB-KW"/>
</dbReference>
<dbReference type="EnsemblPlants" id="KRH10629">
    <property type="protein sequence ID" value="KRH10629"/>
    <property type="gene ID" value="GLYMA_15G059200"/>
</dbReference>
<dbReference type="Gene3D" id="2.60.120.200">
    <property type="match status" value="1"/>
</dbReference>
<keyword evidence="8 18" id="KW-0812">Transmembrane</keyword>
<organism evidence="20">
    <name type="scientific">Glycine max</name>
    <name type="common">Soybean</name>
    <name type="synonym">Glycine hispida</name>
    <dbReference type="NCBI Taxonomy" id="3847"/>
    <lineage>
        <taxon>Eukaryota</taxon>
        <taxon>Viridiplantae</taxon>
        <taxon>Streptophyta</taxon>
        <taxon>Embryophyta</taxon>
        <taxon>Tracheophyta</taxon>
        <taxon>Spermatophyta</taxon>
        <taxon>Magnoliopsida</taxon>
        <taxon>eudicotyledons</taxon>
        <taxon>Gunneridae</taxon>
        <taxon>Pentapetalae</taxon>
        <taxon>rosids</taxon>
        <taxon>fabids</taxon>
        <taxon>Fabales</taxon>
        <taxon>Fabaceae</taxon>
        <taxon>Papilionoideae</taxon>
        <taxon>50 kb inversion clade</taxon>
        <taxon>NPAAA clade</taxon>
        <taxon>indigoferoid/millettioid clade</taxon>
        <taxon>Phaseoleae</taxon>
        <taxon>Glycine</taxon>
        <taxon>Glycine subgen. Soja</taxon>
    </lineage>
</organism>
<dbReference type="SUPFAM" id="SSF49899">
    <property type="entry name" value="Concanavalin A-like lectins/glucanases"/>
    <property type="match status" value="1"/>
</dbReference>
<dbReference type="GO" id="GO:0002229">
    <property type="term" value="P:defense response to oomycetes"/>
    <property type="evidence" value="ECO:0007669"/>
    <property type="project" value="UniProtKB-ARBA"/>
</dbReference>
<proteinExistence type="inferred from homology"/>
<evidence type="ECO:0000256" key="18">
    <source>
        <dbReference type="SAM" id="Phobius"/>
    </source>
</evidence>
<dbReference type="PANTHER" id="PTHR27007">
    <property type="match status" value="1"/>
</dbReference>
<dbReference type="InterPro" id="IPR019825">
    <property type="entry name" value="Lectin_legB_Mn/Ca_BS"/>
</dbReference>
<keyword evidence="14 18" id="KW-0472">Membrane</keyword>
<keyword evidence="11" id="KW-0547">Nucleotide-binding</keyword>
<dbReference type="InterPro" id="IPR011009">
    <property type="entry name" value="Kinase-like_dom_sf"/>
</dbReference>
<feature type="compositionally biased region" description="Low complexity" evidence="17">
    <location>
        <begin position="621"/>
        <end position="632"/>
    </location>
</feature>
<feature type="domain" description="Protein kinase" evidence="19">
    <location>
        <begin position="342"/>
        <end position="602"/>
    </location>
</feature>
<dbReference type="InParanoid" id="A0A0R0G6N2"/>
<dbReference type="AlphaFoldDB" id="A0A0R0G6N2"/>
<keyword evidence="16" id="KW-0325">Glycoprotein</keyword>
<keyword evidence="10" id="KW-0430">Lectin</keyword>
<dbReference type="SUPFAM" id="SSF56112">
    <property type="entry name" value="Protein kinase-like (PK-like)"/>
    <property type="match status" value="1"/>
</dbReference>
<dbReference type="InterPro" id="IPR000719">
    <property type="entry name" value="Prot_kinase_dom"/>
</dbReference>
<accession>A0A0R0G6N2</accession>
<feature type="compositionally biased region" description="Polar residues" evidence="17">
    <location>
        <begin position="641"/>
        <end position="657"/>
    </location>
</feature>
<comment type="similarity">
    <text evidence="3">In the N-terminal section; belongs to the leguminous lectin family.</text>
</comment>
<keyword evidence="6" id="KW-1003">Cell membrane</keyword>
<evidence type="ECO:0000256" key="11">
    <source>
        <dbReference type="ARBA" id="ARBA00022741"/>
    </source>
</evidence>
<evidence type="ECO:0000256" key="2">
    <source>
        <dbReference type="ARBA" id="ARBA00007606"/>
    </source>
</evidence>
<protein>
    <recommendedName>
        <fullName evidence="5">non-specific serine/threonine protein kinase</fullName>
        <ecNumber evidence="5">2.7.11.1</ecNumber>
    </recommendedName>
</protein>
<evidence type="ECO:0000256" key="13">
    <source>
        <dbReference type="ARBA" id="ARBA00022989"/>
    </source>
</evidence>
<comment type="similarity">
    <text evidence="4">In the C-terminal section; belongs to the protein kinase superfamily. Ser/Thr protein kinase family.</text>
</comment>
<dbReference type="Proteomes" id="UP000008827">
    <property type="component" value="Chromosome 15"/>
</dbReference>
<evidence type="ECO:0000256" key="17">
    <source>
        <dbReference type="SAM" id="MobiDB-lite"/>
    </source>
</evidence>
<dbReference type="Pfam" id="PF00139">
    <property type="entry name" value="Lectin_legB"/>
    <property type="match status" value="1"/>
</dbReference>
<dbReference type="PaxDb" id="3847-GLYMA15G06430.2"/>
<dbReference type="PROSITE" id="PS00307">
    <property type="entry name" value="LECTIN_LEGUME_BETA"/>
    <property type="match status" value="1"/>
</dbReference>
<dbReference type="Pfam" id="PF00069">
    <property type="entry name" value="Pkinase"/>
    <property type="match status" value="1"/>
</dbReference>
<feature type="region of interest" description="Disordered" evidence="17">
    <location>
        <begin position="621"/>
        <end position="658"/>
    </location>
</feature>
<evidence type="ECO:0000256" key="6">
    <source>
        <dbReference type="ARBA" id="ARBA00022475"/>
    </source>
</evidence>
<dbReference type="GO" id="GO:0005886">
    <property type="term" value="C:plasma membrane"/>
    <property type="evidence" value="ECO:0000318"/>
    <property type="project" value="GO_Central"/>
</dbReference>
<dbReference type="SMR" id="A0A0R0G6N2"/>
<dbReference type="GO" id="GO:0005524">
    <property type="term" value="F:ATP binding"/>
    <property type="evidence" value="ECO:0007669"/>
    <property type="project" value="UniProtKB-KW"/>
</dbReference>
<dbReference type="EC" id="2.7.11.1" evidence="5"/>
<evidence type="ECO:0000256" key="8">
    <source>
        <dbReference type="ARBA" id="ARBA00022692"/>
    </source>
</evidence>
<comment type="similarity">
    <text evidence="2">Belongs to the leguminous lectin family.</text>
</comment>
<keyword evidence="7" id="KW-0723">Serine/threonine-protein kinase</keyword>
<reference evidence="20 21" key="1">
    <citation type="journal article" date="2010" name="Nature">
        <title>Genome sequence of the palaeopolyploid soybean.</title>
        <authorList>
            <person name="Schmutz J."/>
            <person name="Cannon S.B."/>
            <person name="Schlueter J."/>
            <person name="Ma J."/>
            <person name="Mitros T."/>
            <person name="Nelson W."/>
            <person name="Hyten D.L."/>
            <person name="Song Q."/>
            <person name="Thelen J.J."/>
            <person name="Cheng J."/>
            <person name="Xu D."/>
            <person name="Hellsten U."/>
            <person name="May G.D."/>
            <person name="Yu Y."/>
            <person name="Sakurai T."/>
            <person name="Umezawa T."/>
            <person name="Bhattacharyya M.K."/>
            <person name="Sandhu D."/>
            <person name="Valliyodan B."/>
            <person name="Lindquist E."/>
            <person name="Peto M."/>
            <person name="Grant D."/>
            <person name="Shu S."/>
            <person name="Goodstein D."/>
            <person name="Barry K."/>
            <person name="Futrell-Griggs M."/>
            <person name="Abernathy B."/>
            <person name="Du J."/>
            <person name="Tian Z."/>
            <person name="Zhu L."/>
            <person name="Gill N."/>
            <person name="Joshi T."/>
            <person name="Libault M."/>
            <person name="Sethuraman A."/>
            <person name="Zhang X.-C."/>
            <person name="Shinozaki K."/>
            <person name="Nguyen H.T."/>
            <person name="Wing R.A."/>
            <person name="Cregan P."/>
            <person name="Specht J."/>
            <person name="Grimwood J."/>
            <person name="Rokhsar D."/>
            <person name="Stacey G."/>
            <person name="Shoemaker R.C."/>
            <person name="Jackson S.A."/>
        </authorList>
    </citation>
    <scope>NUCLEOTIDE SEQUENCE</scope>
    <source>
        <strain evidence="21">cv. Williams 82</strain>
        <tissue evidence="20">Callus</tissue>
    </source>
</reference>
<dbReference type="InterPro" id="IPR050528">
    <property type="entry name" value="L-type_Lectin-RKs"/>
</dbReference>
<dbReference type="PROSITE" id="PS00308">
    <property type="entry name" value="LECTIN_LEGUME_ALPHA"/>
    <property type="match status" value="1"/>
</dbReference>
<gene>
    <name evidence="20" type="ORF">GLYMA_15G059200</name>
</gene>
<evidence type="ECO:0000313" key="21">
    <source>
        <dbReference type="EnsemblPlants" id="KRH10629"/>
    </source>
</evidence>
<dbReference type="Gene3D" id="3.30.200.20">
    <property type="entry name" value="Phosphorylase Kinase, domain 1"/>
    <property type="match status" value="2"/>
</dbReference>
<keyword evidence="7" id="KW-0808">Transferase</keyword>
<evidence type="ECO:0000256" key="10">
    <source>
        <dbReference type="ARBA" id="ARBA00022734"/>
    </source>
</evidence>
<dbReference type="CDD" id="cd06899">
    <property type="entry name" value="lectin_legume_LecRK_Arcelin_ConA"/>
    <property type="match status" value="1"/>
</dbReference>
<dbReference type="PROSITE" id="PS50011">
    <property type="entry name" value="PROTEIN_KINASE_DOM"/>
    <property type="match status" value="1"/>
</dbReference>
<dbReference type="STRING" id="3847.A0A0R0G6N2"/>
<evidence type="ECO:0000256" key="16">
    <source>
        <dbReference type="ARBA" id="ARBA00023180"/>
    </source>
</evidence>
<dbReference type="InterPro" id="IPR008271">
    <property type="entry name" value="Ser/Thr_kinase_AS"/>
</dbReference>
<feature type="transmembrane region" description="Helical" evidence="18">
    <location>
        <begin position="14"/>
        <end position="33"/>
    </location>
</feature>
<dbReference type="InterPro" id="IPR000985">
    <property type="entry name" value="Lectin_LegA_CS"/>
</dbReference>
<dbReference type="Gene3D" id="1.10.510.10">
    <property type="entry name" value="Transferase(Phosphotransferase) domain 1"/>
    <property type="match status" value="1"/>
</dbReference>
<dbReference type="Gramene" id="KRH10629">
    <property type="protein sequence ID" value="KRH10629"/>
    <property type="gene ID" value="GLYMA_15G059200"/>
</dbReference>